<dbReference type="RefSeq" id="XP_004366096.1">
    <property type="nucleotide sequence ID" value="XM_004366039.1"/>
</dbReference>
<dbReference type="Proteomes" id="UP000007797">
    <property type="component" value="Unassembled WGS sequence"/>
</dbReference>
<protein>
    <submittedName>
        <fullName evidence="1">Uncharacterized protein</fullName>
    </submittedName>
</protein>
<evidence type="ECO:0000313" key="1">
    <source>
        <dbReference type="EMBL" id="EGG14576.1"/>
    </source>
</evidence>
<dbReference type="KEGG" id="dfa:DFA_12353"/>
<proteinExistence type="predicted"/>
<evidence type="ECO:0000313" key="2">
    <source>
        <dbReference type="Proteomes" id="UP000007797"/>
    </source>
</evidence>
<name>F4QDF8_CACFS</name>
<dbReference type="GeneID" id="14866143"/>
<dbReference type="EMBL" id="GL883029">
    <property type="protein sequence ID" value="EGG14576.1"/>
    <property type="molecule type" value="Genomic_DNA"/>
</dbReference>
<sequence length="107" mass="12889">MKLITSINDHIQERETGKSWIFIDCSNQKWNEEESIEEEEEEDEWEIDTEEFNSLCNRHISNNHLIIARPTNLIDIAIIENNIKNIVSILFNFYYYESFQKLLYKSN</sequence>
<keyword evidence="2" id="KW-1185">Reference proteome</keyword>
<accession>F4QDF8</accession>
<reference evidence="2" key="1">
    <citation type="journal article" date="2011" name="Genome Res.">
        <title>Phylogeny-wide analysis of social amoeba genomes highlights ancient origins for complex intercellular communication.</title>
        <authorList>
            <person name="Heidel A.J."/>
            <person name="Lawal H.M."/>
            <person name="Felder M."/>
            <person name="Schilde C."/>
            <person name="Helps N.R."/>
            <person name="Tunggal B."/>
            <person name="Rivero F."/>
            <person name="John U."/>
            <person name="Schleicher M."/>
            <person name="Eichinger L."/>
            <person name="Platzer M."/>
            <person name="Noegel A.A."/>
            <person name="Schaap P."/>
            <person name="Gloeckner G."/>
        </authorList>
    </citation>
    <scope>NUCLEOTIDE SEQUENCE [LARGE SCALE GENOMIC DNA]</scope>
    <source>
        <strain evidence="2">SH3</strain>
    </source>
</reference>
<gene>
    <name evidence="1" type="ORF">DFA_12353</name>
</gene>
<dbReference type="AlphaFoldDB" id="F4QDF8"/>
<organism evidence="1 2">
    <name type="scientific">Cavenderia fasciculata</name>
    <name type="common">Slime mold</name>
    <name type="synonym">Dictyostelium fasciculatum</name>
    <dbReference type="NCBI Taxonomy" id="261658"/>
    <lineage>
        <taxon>Eukaryota</taxon>
        <taxon>Amoebozoa</taxon>
        <taxon>Evosea</taxon>
        <taxon>Eumycetozoa</taxon>
        <taxon>Dictyostelia</taxon>
        <taxon>Acytosteliales</taxon>
        <taxon>Cavenderiaceae</taxon>
        <taxon>Cavenderia</taxon>
    </lineage>
</organism>